<dbReference type="SUPFAM" id="SSF57277">
    <property type="entry name" value="Granulin repeat"/>
    <property type="match status" value="1"/>
</dbReference>
<dbReference type="GO" id="GO:0008234">
    <property type="term" value="F:cysteine-type peptidase activity"/>
    <property type="evidence" value="ECO:0007669"/>
    <property type="project" value="UniProtKB-KW"/>
</dbReference>
<evidence type="ECO:0000256" key="4">
    <source>
        <dbReference type="ARBA" id="ARBA00023180"/>
    </source>
</evidence>
<evidence type="ECO:0000256" key="3">
    <source>
        <dbReference type="ARBA" id="ARBA00023157"/>
    </source>
</evidence>
<feature type="domain" description="Cathepsin propeptide inhibitor" evidence="8">
    <location>
        <begin position="54"/>
        <end position="113"/>
    </location>
</feature>
<dbReference type="Proteomes" id="UP001291623">
    <property type="component" value="Unassembled WGS sequence"/>
</dbReference>
<dbReference type="PANTHER" id="PTHR12411">
    <property type="entry name" value="CYSTEINE PROTEASE FAMILY C1-RELATED"/>
    <property type="match status" value="1"/>
</dbReference>
<evidence type="ECO:0000259" key="8">
    <source>
        <dbReference type="SMART" id="SM00848"/>
    </source>
</evidence>
<gene>
    <name evidence="9" type="ORF">RND71_033580</name>
</gene>
<keyword evidence="2" id="KW-0788">Thiol protease</keyword>
<reference evidence="9" key="1">
    <citation type="submission" date="2023-12" db="EMBL/GenBank/DDBJ databases">
        <title>Genome assembly of Anisodus tanguticus.</title>
        <authorList>
            <person name="Wang Y.-J."/>
        </authorList>
    </citation>
    <scope>NUCLEOTIDE SEQUENCE</scope>
    <source>
        <strain evidence="9">KB-2021</strain>
        <tissue evidence="9">Leaf</tissue>
    </source>
</reference>
<dbReference type="PROSITE" id="PS00640">
    <property type="entry name" value="THIOL_PROTEASE_ASN"/>
    <property type="match status" value="1"/>
</dbReference>
<protein>
    <submittedName>
        <fullName evidence="9">Uncharacterized protein</fullName>
    </submittedName>
</protein>
<dbReference type="InterPro" id="IPR013201">
    <property type="entry name" value="Prot_inhib_I29"/>
</dbReference>
<dbReference type="InterPro" id="IPR038765">
    <property type="entry name" value="Papain-like_cys_pep_sf"/>
</dbReference>
<evidence type="ECO:0000256" key="5">
    <source>
        <dbReference type="SAM" id="SignalP"/>
    </source>
</evidence>
<dbReference type="InterPro" id="IPR000169">
    <property type="entry name" value="Pept_cys_AS"/>
</dbReference>
<comment type="caution">
    <text evidence="9">The sequence shown here is derived from an EMBL/GenBank/DDBJ whole genome shotgun (WGS) entry which is preliminary data.</text>
</comment>
<dbReference type="PROSITE" id="PS00139">
    <property type="entry name" value="THIOL_PROTEASE_CYS"/>
    <property type="match status" value="1"/>
</dbReference>
<proteinExistence type="inferred from homology"/>
<feature type="chain" id="PRO_5042041291" evidence="5">
    <location>
        <begin position="26"/>
        <end position="464"/>
    </location>
</feature>
<dbReference type="PRINTS" id="PR00705">
    <property type="entry name" value="PAPAIN"/>
</dbReference>
<dbReference type="EMBL" id="JAVYJV010000018">
    <property type="protein sequence ID" value="KAK4347241.1"/>
    <property type="molecule type" value="Genomic_DNA"/>
</dbReference>
<keyword evidence="2" id="KW-0378">Hydrolase</keyword>
<dbReference type="InterPro" id="IPR025660">
    <property type="entry name" value="Pept_his_AS"/>
</dbReference>
<dbReference type="SMART" id="SM00645">
    <property type="entry name" value="Pept_C1"/>
    <property type="match status" value="1"/>
</dbReference>
<dbReference type="Gene3D" id="3.90.70.10">
    <property type="entry name" value="Cysteine proteinases"/>
    <property type="match status" value="2"/>
</dbReference>
<evidence type="ECO:0000256" key="1">
    <source>
        <dbReference type="ARBA" id="ARBA00008455"/>
    </source>
</evidence>
<dbReference type="InterPro" id="IPR025661">
    <property type="entry name" value="Pept_asp_AS"/>
</dbReference>
<dbReference type="InterPro" id="IPR000118">
    <property type="entry name" value="Granulin"/>
</dbReference>
<dbReference type="InterPro" id="IPR039417">
    <property type="entry name" value="Peptidase_C1A_papain-like"/>
</dbReference>
<keyword evidence="3" id="KW-1015">Disulfide bond</keyword>
<keyword evidence="10" id="KW-1185">Reference proteome</keyword>
<comment type="similarity">
    <text evidence="1">Belongs to the peptidase C1 family.</text>
</comment>
<dbReference type="Gene3D" id="2.10.25.160">
    <property type="entry name" value="Granulin"/>
    <property type="match status" value="1"/>
</dbReference>
<feature type="domain" description="Peptidase C1A papain C-terminal" evidence="7">
    <location>
        <begin position="139"/>
        <end position="334"/>
    </location>
</feature>
<dbReference type="GO" id="GO:0006508">
    <property type="term" value="P:proteolysis"/>
    <property type="evidence" value="ECO:0007669"/>
    <property type="project" value="InterPro"/>
</dbReference>
<sequence length="464" mass="51912">MENTQKKHLFLLLGFPFFLISAALSSQVYSFSSDFQEHYKPNEFISEENVFQLFQEWKQKHEKVYNNEKEEEMRLDNFKRNVKYIVEKNSKRKSESDHLVGLNNFADMSNEEFRQVHTSKIKMPFNKKNKTTSANSCDAPPSMDWRKYGVVTEVKNQGRCGCCWAFSACGAIEGINALVTGELISLSTQELVNCDTSNKGCEGGLMDPAFKFVINNEGIDSSADYPYTESRGTCHYNKACDGAKQPVSVGIDGKSLDFQLYAGGIYDGECSSNTDDLSHAVLIIGYGSEGGVDYWIIKNSWGKSWGMEGYVYIKRNTNLPYGVCAINSLASYPTKESSSSPPSPPVSPPPSPKPNECEDGLYYCPEGQTCCCGLDFFGMCLVHGCCPIENGVCCEGSKLCCPQDFPYCDVLEGLCHKDYGDKIGVAAMKRRMVKFKLPWSSGNKGIEEMDQTLRWKRNQFAAMR</sequence>
<dbReference type="Pfam" id="PF08246">
    <property type="entry name" value="Inhibitor_I29"/>
    <property type="match status" value="1"/>
</dbReference>
<organism evidence="9 10">
    <name type="scientific">Anisodus tanguticus</name>
    <dbReference type="NCBI Taxonomy" id="243964"/>
    <lineage>
        <taxon>Eukaryota</taxon>
        <taxon>Viridiplantae</taxon>
        <taxon>Streptophyta</taxon>
        <taxon>Embryophyta</taxon>
        <taxon>Tracheophyta</taxon>
        <taxon>Spermatophyta</taxon>
        <taxon>Magnoliopsida</taxon>
        <taxon>eudicotyledons</taxon>
        <taxon>Gunneridae</taxon>
        <taxon>Pentapetalae</taxon>
        <taxon>asterids</taxon>
        <taxon>lamiids</taxon>
        <taxon>Solanales</taxon>
        <taxon>Solanaceae</taxon>
        <taxon>Solanoideae</taxon>
        <taxon>Hyoscyameae</taxon>
        <taxon>Anisodus</taxon>
    </lineage>
</organism>
<dbReference type="InterPro" id="IPR013128">
    <property type="entry name" value="Peptidase_C1A"/>
</dbReference>
<keyword evidence="4" id="KW-0325">Glycoprotein</keyword>
<dbReference type="SUPFAM" id="SSF54001">
    <property type="entry name" value="Cysteine proteinases"/>
    <property type="match status" value="1"/>
</dbReference>
<dbReference type="InterPro" id="IPR000668">
    <property type="entry name" value="Peptidase_C1A_C"/>
</dbReference>
<evidence type="ECO:0000313" key="9">
    <source>
        <dbReference type="EMBL" id="KAK4347241.1"/>
    </source>
</evidence>
<dbReference type="CDD" id="cd02248">
    <property type="entry name" value="Peptidase_C1A"/>
    <property type="match status" value="1"/>
</dbReference>
<feature type="signal peptide" evidence="5">
    <location>
        <begin position="1"/>
        <end position="25"/>
    </location>
</feature>
<dbReference type="AlphaFoldDB" id="A0AAE1R9L1"/>
<dbReference type="SMART" id="SM00848">
    <property type="entry name" value="Inhibitor_I29"/>
    <property type="match status" value="1"/>
</dbReference>
<dbReference type="Pfam" id="PF00396">
    <property type="entry name" value="Granulin"/>
    <property type="match status" value="1"/>
</dbReference>
<dbReference type="InterPro" id="IPR037277">
    <property type="entry name" value="Granulin_sf"/>
</dbReference>
<keyword evidence="2" id="KW-0645">Protease</keyword>
<keyword evidence="5" id="KW-0732">Signal</keyword>
<evidence type="ECO:0000313" key="10">
    <source>
        <dbReference type="Proteomes" id="UP001291623"/>
    </source>
</evidence>
<dbReference type="Pfam" id="PF00112">
    <property type="entry name" value="Peptidase_C1"/>
    <property type="match status" value="1"/>
</dbReference>
<dbReference type="PROSITE" id="PS00639">
    <property type="entry name" value="THIOL_PROTEASE_HIS"/>
    <property type="match status" value="1"/>
</dbReference>
<evidence type="ECO:0000259" key="7">
    <source>
        <dbReference type="SMART" id="SM00645"/>
    </source>
</evidence>
<evidence type="ECO:0000256" key="2">
    <source>
        <dbReference type="ARBA" id="ARBA00022807"/>
    </source>
</evidence>
<accession>A0AAE1R9L1</accession>
<dbReference type="SMART" id="SM00277">
    <property type="entry name" value="GRAN"/>
    <property type="match status" value="1"/>
</dbReference>
<name>A0AAE1R9L1_9SOLA</name>
<feature type="domain" description="Granulins" evidence="6">
    <location>
        <begin position="357"/>
        <end position="415"/>
    </location>
</feature>
<evidence type="ECO:0000259" key="6">
    <source>
        <dbReference type="SMART" id="SM00277"/>
    </source>
</evidence>